<feature type="region of interest" description="Disordered" evidence="1">
    <location>
        <begin position="93"/>
        <end position="115"/>
    </location>
</feature>
<feature type="transmembrane region" description="Helical" evidence="2">
    <location>
        <begin position="308"/>
        <end position="328"/>
    </location>
</feature>
<organism evidence="3 4">
    <name type="scientific">Geranomyces variabilis</name>
    <dbReference type="NCBI Taxonomy" id="109894"/>
    <lineage>
        <taxon>Eukaryota</taxon>
        <taxon>Fungi</taxon>
        <taxon>Fungi incertae sedis</taxon>
        <taxon>Chytridiomycota</taxon>
        <taxon>Chytridiomycota incertae sedis</taxon>
        <taxon>Chytridiomycetes</taxon>
        <taxon>Spizellomycetales</taxon>
        <taxon>Powellomycetaceae</taxon>
        <taxon>Geranomyces</taxon>
    </lineage>
</organism>
<gene>
    <name evidence="3" type="ORF">HDU87_007476</name>
</gene>
<sequence>MAVPTAARPPVAAAAVAAVSSPAGTGSFVMLHPPVAAASPPATAAASTSSPPPRLPSTGPLLPPYQPSPQSSPISSPRALRKALDVLATDVSKKVRRRPSVPPTTSVDRSAARSASSCCGKGGAGAAVTLYERLFSTASVTTMEAKYTTSSFIAEFWCTLTSPFFALPLLIYFFVPASAVPPLQHACIAGSCLAALVSTLYHSTLWKVFSSADAAVATVTFYLNAISLNRHGHYSHPLLHHEITWLLTVVIIFAVFIYHWEKTHHLSLTLVLLCSPPAVFGFYALESYVGLGTGVTGLICFAVDRRGVASLHSVWHVLGGLSLLWGIWDACLAAERVKAVGLATAAVLLR</sequence>
<dbReference type="Proteomes" id="UP001212152">
    <property type="component" value="Unassembled WGS sequence"/>
</dbReference>
<keyword evidence="2" id="KW-0472">Membrane</keyword>
<accession>A0AAD5TPE7</accession>
<comment type="caution">
    <text evidence="3">The sequence shown here is derived from an EMBL/GenBank/DDBJ whole genome shotgun (WGS) entry which is preliminary data.</text>
</comment>
<dbReference type="EMBL" id="JADGJQ010000007">
    <property type="protein sequence ID" value="KAJ3183054.1"/>
    <property type="molecule type" value="Genomic_DNA"/>
</dbReference>
<dbReference type="AlphaFoldDB" id="A0AAD5TPE7"/>
<name>A0AAD5TPE7_9FUNG</name>
<feature type="compositionally biased region" description="Low complexity" evidence="1">
    <location>
        <begin position="68"/>
        <end position="77"/>
    </location>
</feature>
<feature type="compositionally biased region" description="Low complexity" evidence="1">
    <location>
        <begin position="38"/>
        <end position="49"/>
    </location>
</feature>
<feature type="region of interest" description="Disordered" evidence="1">
    <location>
        <begin position="38"/>
        <end position="77"/>
    </location>
</feature>
<keyword evidence="2" id="KW-0812">Transmembrane</keyword>
<feature type="compositionally biased region" description="Pro residues" evidence="1">
    <location>
        <begin position="50"/>
        <end position="67"/>
    </location>
</feature>
<feature type="transmembrane region" description="Helical" evidence="2">
    <location>
        <begin position="280"/>
        <end position="301"/>
    </location>
</feature>
<evidence type="ECO:0000313" key="4">
    <source>
        <dbReference type="Proteomes" id="UP001212152"/>
    </source>
</evidence>
<evidence type="ECO:0000313" key="3">
    <source>
        <dbReference type="EMBL" id="KAJ3183054.1"/>
    </source>
</evidence>
<keyword evidence="4" id="KW-1185">Reference proteome</keyword>
<reference evidence="3" key="1">
    <citation type="submission" date="2020-05" db="EMBL/GenBank/DDBJ databases">
        <title>Phylogenomic resolution of chytrid fungi.</title>
        <authorList>
            <person name="Stajich J.E."/>
            <person name="Amses K."/>
            <person name="Simmons R."/>
            <person name="Seto K."/>
            <person name="Myers J."/>
            <person name="Bonds A."/>
            <person name="Quandt C.A."/>
            <person name="Barry K."/>
            <person name="Liu P."/>
            <person name="Grigoriev I."/>
            <person name="Longcore J.E."/>
            <person name="James T.Y."/>
        </authorList>
    </citation>
    <scope>NUCLEOTIDE SEQUENCE</scope>
    <source>
        <strain evidence="3">JEL0379</strain>
    </source>
</reference>
<proteinExistence type="predicted"/>
<evidence type="ECO:0000256" key="2">
    <source>
        <dbReference type="SAM" id="Phobius"/>
    </source>
</evidence>
<keyword evidence="2" id="KW-1133">Transmembrane helix</keyword>
<feature type="transmembrane region" description="Helical" evidence="2">
    <location>
        <begin position="238"/>
        <end position="260"/>
    </location>
</feature>
<protein>
    <submittedName>
        <fullName evidence="3">Uncharacterized protein</fullName>
    </submittedName>
</protein>
<feature type="transmembrane region" description="Helical" evidence="2">
    <location>
        <begin position="208"/>
        <end position="226"/>
    </location>
</feature>
<feature type="transmembrane region" description="Helical" evidence="2">
    <location>
        <begin position="152"/>
        <end position="175"/>
    </location>
</feature>
<evidence type="ECO:0000256" key="1">
    <source>
        <dbReference type="SAM" id="MobiDB-lite"/>
    </source>
</evidence>